<protein>
    <submittedName>
        <fullName evidence="1">Uncharacterized protein</fullName>
    </submittedName>
</protein>
<proteinExistence type="predicted"/>
<comment type="caution">
    <text evidence="1">The sequence shown here is derived from an EMBL/GenBank/DDBJ whole genome shotgun (WGS) entry which is preliminary data.</text>
</comment>
<reference evidence="1 2" key="1">
    <citation type="journal article" date="2014" name="Agronomy (Basel)">
        <title>A Draft Genome Sequence for Ensete ventricosum, the Drought-Tolerant Tree Against Hunger.</title>
        <authorList>
            <person name="Harrison J."/>
            <person name="Moore K.A."/>
            <person name="Paszkiewicz K."/>
            <person name="Jones T."/>
            <person name="Grant M."/>
            <person name="Ambacheew D."/>
            <person name="Muzemil S."/>
            <person name="Studholme D.J."/>
        </authorList>
    </citation>
    <scope>NUCLEOTIDE SEQUENCE [LARGE SCALE GENOMIC DNA]</scope>
</reference>
<evidence type="ECO:0000313" key="2">
    <source>
        <dbReference type="Proteomes" id="UP000287651"/>
    </source>
</evidence>
<feature type="non-terminal residue" evidence="1">
    <location>
        <position position="1"/>
    </location>
</feature>
<dbReference type="EMBL" id="AMZH03020093">
    <property type="protein sequence ID" value="RRT39535.1"/>
    <property type="molecule type" value="Genomic_DNA"/>
</dbReference>
<evidence type="ECO:0000313" key="1">
    <source>
        <dbReference type="EMBL" id="RRT39535.1"/>
    </source>
</evidence>
<accession>A0A426XJ98</accession>
<dbReference type="AlphaFoldDB" id="A0A426XJ98"/>
<sequence length="53" mass="5855">VCREFADMLSRTHRKFVGRMLGVRLEFAEGDQKFVGGSLEGAGSSPGVRREIN</sequence>
<gene>
    <name evidence="1" type="ORF">B296_00059068</name>
</gene>
<organism evidence="1 2">
    <name type="scientific">Ensete ventricosum</name>
    <name type="common">Abyssinian banana</name>
    <name type="synonym">Musa ensete</name>
    <dbReference type="NCBI Taxonomy" id="4639"/>
    <lineage>
        <taxon>Eukaryota</taxon>
        <taxon>Viridiplantae</taxon>
        <taxon>Streptophyta</taxon>
        <taxon>Embryophyta</taxon>
        <taxon>Tracheophyta</taxon>
        <taxon>Spermatophyta</taxon>
        <taxon>Magnoliopsida</taxon>
        <taxon>Liliopsida</taxon>
        <taxon>Zingiberales</taxon>
        <taxon>Musaceae</taxon>
        <taxon>Ensete</taxon>
    </lineage>
</organism>
<name>A0A426XJ98_ENSVE</name>
<dbReference type="Proteomes" id="UP000287651">
    <property type="component" value="Unassembled WGS sequence"/>
</dbReference>